<accession>A0A1G4JL46</accession>
<gene>
    <name evidence="3" type="ORF">LADA_0F08636G</name>
</gene>
<proteinExistence type="inferred from homology"/>
<evidence type="ECO:0000313" key="4">
    <source>
        <dbReference type="Proteomes" id="UP000190274"/>
    </source>
</evidence>
<dbReference type="InterPro" id="IPR011990">
    <property type="entry name" value="TPR-like_helical_dom_sf"/>
</dbReference>
<comment type="subcellular location">
    <subcellularLocation>
        <location evidence="2">Endoplasmic reticulum membrane</location>
        <topology evidence="2">Peripheral membrane protein</topology>
        <orientation evidence="2">Cytoplasmic side</orientation>
    </subcellularLocation>
</comment>
<keyword evidence="4" id="KW-1185">Reference proteome</keyword>
<evidence type="ECO:0000313" key="3">
    <source>
        <dbReference type="EMBL" id="SCU91199.1"/>
    </source>
</evidence>
<dbReference type="Gene3D" id="1.25.40.10">
    <property type="entry name" value="Tetratricopeptide repeat domain"/>
    <property type="match status" value="1"/>
</dbReference>
<comment type="function">
    <text evidence="2">Part of the endoplasmic reticulum membrane protein complex (EMC) that enables the energy-independent insertion into endoplasmic reticulum membranes of newly synthesized membrane proteins.</text>
</comment>
<keyword evidence="2" id="KW-0256">Endoplasmic reticulum</keyword>
<dbReference type="InterPro" id="IPR039856">
    <property type="entry name" value="EMC2-like"/>
</dbReference>
<dbReference type="GO" id="GO:0006644">
    <property type="term" value="P:phospholipid metabolic process"/>
    <property type="evidence" value="ECO:0007669"/>
    <property type="project" value="EnsemblFungi"/>
</dbReference>
<dbReference type="STRING" id="1266660.A0A1G4JL46"/>
<dbReference type="GO" id="GO:0045050">
    <property type="term" value="P:protein insertion into ER membrane by stop-transfer membrane-anchor sequence"/>
    <property type="evidence" value="ECO:0007669"/>
    <property type="project" value="EnsemblFungi"/>
</dbReference>
<keyword evidence="1" id="KW-0802">TPR repeat</keyword>
<dbReference type="Proteomes" id="UP000190274">
    <property type="component" value="Chromosome F"/>
</dbReference>
<dbReference type="OrthoDB" id="124397at2759"/>
<dbReference type="AlphaFoldDB" id="A0A1G4JL46"/>
<dbReference type="SUPFAM" id="SSF48452">
    <property type="entry name" value="TPR-like"/>
    <property type="match status" value="1"/>
</dbReference>
<comment type="similarity">
    <text evidence="2">Belongs to the EMC2 family.</text>
</comment>
<keyword evidence="2" id="KW-0472">Membrane</keyword>
<reference evidence="3 4" key="1">
    <citation type="submission" date="2016-03" db="EMBL/GenBank/DDBJ databases">
        <authorList>
            <person name="Devillers H."/>
        </authorList>
    </citation>
    <scope>NUCLEOTIDE SEQUENCE [LARGE SCALE GENOMIC DNA]</scope>
    <source>
        <strain evidence="3">CBS 10888</strain>
    </source>
</reference>
<sequence length="284" mass="32484">MDLLKSRYLTLQSTKHYTRLSAEEIVTLWSQLKAFLGAGEGSLSESEYMSLTHMLFDLSIYVDKDIEAETIYKSFRDRFGSNSPYLFVMRATIMQVNESDKEAEEYLERLLSEYLEDETDIIGYSLVSKKLLSLQRKSLSKEQYVSKLLELSEKFPLDAEIWYALTQEYTSLNLLEQAAYCLEEVLCITPFNYIAFAELSELLYYRALNEGKKNEALLQQSLNNALRSVELSENLVKGWAFTAVTSKLLKKSSLLELSKVKLKQIADSGNGNDVAVAKKMLENL</sequence>
<name>A0A1G4JL46_9SACH</name>
<dbReference type="EMBL" id="LT598458">
    <property type="protein sequence ID" value="SCU91199.1"/>
    <property type="molecule type" value="Genomic_DNA"/>
</dbReference>
<protein>
    <recommendedName>
        <fullName evidence="2">ER membrane protein complex subunit 2</fullName>
    </recommendedName>
</protein>
<evidence type="ECO:0000256" key="2">
    <source>
        <dbReference type="RuleBase" id="RU367091"/>
    </source>
</evidence>
<evidence type="ECO:0000256" key="1">
    <source>
        <dbReference type="ARBA" id="ARBA00022803"/>
    </source>
</evidence>
<dbReference type="PANTHER" id="PTHR12760">
    <property type="entry name" value="TETRATRICOPEPTIDE REPEAT PROTEIN"/>
    <property type="match status" value="1"/>
</dbReference>
<comment type="subunit">
    <text evidence="2">Component of the ER membrane protein complex (EMC).</text>
</comment>
<dbReference type="GO" id="GO:0072546">
    <property type="term" value="C:EMC complex"/>
    <property type="evidence" value="ECO:0007669"/>
    <property type="project" value="UniProtKB-UniRule"/>
</dbReference>
<dbReference type="GO" id="GO:0032977">
    <property type="term" value="F:membrane insertase activity"/>
    <property type="evidence" value="ECO:0007669"/>
    <property type="project" value="EnsemblFungi"/>
</dbReference>
<organism evidence="3 4">
    <name type="scientific">Lachancea dasiensis</name>
    <dbReference type="NCBI Taxonomy" id="1072105"/>
    <lineage>
        <taxon>Eukaryota</taxon>
        <taxon>Fungi</taxon>
        <taxon>Dikarya</taxon>
        <taxon>Ascomycota</taxon>
        <taxon>Saccharomycotina</taxon>
        <taxon>Saccharomycetes</taxon>
        <taxon>Saccharomycetales</taxon>
        <taxon>Saccharomycetaceae</taxon>
        <taxon>Lachancea</taxon>
    </lineage>
</organism>
<dbReference type="GO" id="GO:0015914">
    <property type="term" value="P:phospholipid transport"/>
    <property type="evidence" value="ECO:0007669"/>
    <property type="project" value="EnsemblFungi"/>
</dbReference>